<dbReference type="EMBL" id="JBBMFJ010000003">
    <property type="protein sequence ID" value="MEQ2562004.1"/>
    <property type="molecule type" value="Genomic_DNA"/>
</dbReference>
<reference evidence="2 3" key="1">
    <citation type="submission" date="2024-03" db="EMBL/GenBank/DDBJ databases">
        <title>Human intestinal bacterial collection.</title>
        <authorList>
            <person name="Pauvert C."/>
            <person name="Hitch T.C.A."/>
            <person name="Clavel T."/>
        </authorList>
    </citation>
    <scope>NUCLEOTIDE SEQUENCE [LARGE SCALE GENOMIC DNA]</scope>
    <source>
        <strain evidence="2 3">CLA-AP-H27</strain>
    </source>
</reference>
<dbReference type="InterPro" id="IPR053154">
    <property type="entry name" value="c-di-AMP_regulator"/>
</dbReference>
<feature type="region of interest" description="Disordered" evidence="1">
    <location>
        <begin position="415"/>
        <end position="452"/>
    </location>
</feature>
<dbReference type="Gene3D" id="2.170.120.30">
    <property type="match status" value="2"/>
</dbReference>
<dbReference type="PANTHER" id="PTHR37804">
    <property type="entry name" value="CDAA REGULATORY PROTEIN CDAR"/>
    <property type="match status" value="1"/>
</dbReference>
<dbReference type="RefSeq" id="WP_177292392.1">
    <property type="nucleotide sequence ID" value="NZ_JBBMFJ010000003.1"/>
</dbReference>
<proteinExistence type="predicted"/>
<dbReference type="InterPro" id="IPR012505">
    <property type="entry name" value="YbbR"/>
</dbReference>
<dbReference type="Gene3D" id="2.170.120.40">
    <property type="entry name" value="YbbR-like domain"/>
    <property type="match status" value="2"/>
</dbReference>
<evidence type="ECO:0000256" key="1">
    <source>
        <dbReference type="SAM" id="MobiDB-lite"/>
    </source>
</evidence>
<comment type="caution">
    <text evidence="2">The sequence shown here is derived from an EMBL/GenBank/DDBJ whole genome shotgun (WGS) entry which is preliminary data.</text>
</comment>
<feature type="compositionally biased region" description="Acidic residues" evidence="1">
    <location>
        <begin position="423"/>
        <end position="434"/>
    </location>
</feature>
<dbReference type="Proteomes" id="UP001437460">
    <property type="component" value="Unassembled WGS sequence"/>
</dbReference>
<gene>
    <name evidence="2" type="ORF">WMO41_02205</name>
</gene>
<organism evidence="2 3">
    <name type="scientific">Ventrimonas faecis</name>
    <dbReference type="NCBI Taxonomy" id="3133170"/>
    <lineage>
        <taxon>Bacteria</taxon>
        <taxon>Bacillati</taxon>
        <taxon>Bacillota</taxon>
        <taxon>Clostridia</taxon>
        <taxon>Lachnospirales</taxon>
        <taxon>Lachnospiraceae</taxon>
        <taxon>Ventrimonas</taxon>
    </lineage>
</organism>
<protein>
    <submittedName>
        <fullName evidence="2">CdaR family protein</fullName>
    </submittedName>
</protein>
<accession>A0ABV1HIP3</accession>
<sequence length="452" mass="48735">MKEKLINNLGLKILSCFLAFFVWLVVVNVSNPEVTGSKEVPLEIVNEQVLTKAGRTYELGGKDTVTVYFDVRTKDAYKIRSSDFRAYVDLAELYDVTGSVQVKIEVLNNKELVSNAESRPGVVRIQTEELQSKQFSLIMNTYGNLAEDYAVNKAVLTPDHVTVEGPTSQVGLINHVGIELNVNGLESSTDGTAEPVFYDANGNEITVSDRVSVNPSEIQYSLEISKVKNLPLDFEVTGTAASGYQYTGVESSAKSVSVLGLKNSLASVNKITIPSSVLSVSGATQDKVVTVNLNDYLPEDVTLANADDANVTIRLKVEQLTTRMISLSESDISMENGADYYHYHLSPARIEVKLQGLKEDLDTLKAADLKAAINLSGMQLGNHNGTLNMSGLGKNFKLISVSAFTVEVTAGGPAAQLEQTTAAEEETTETETGAENDITKSQNTETNGANAG</sequence>
<dbReference type="PANTHER" id="PTHR37804:SF1">
    <property type="entry name" value="CDAA REGULATORY PROTEIN CDAR"/>
    <property type="match status" value="1"/>
</dbReference>
<evidence type="ECO:0000313" key="3">
    <source>
        <dbReference type="Proteomes" id="UP001437460"/>
    </source>
</evidence>
<evidence type="ECO:0000313" key="2">
    <source>
        <dbReference type="EMBL" id="MEQ2562004.1"/>
    </source>
</evidence>
<feature type="compositionally biased region" description="Polar residues" evidence="1">
    <location>
        <begin position="439"/>
        <end position="452"/>
    </location>
</feature>
<name>A0ABV1HIP3_9FIRM</name>
<dbReference type="Pfam" id="PF07949">
    <property type="entry name" value="YbbR"/>
    <property type="match status" value="2"/>
</dbReference>
<keyword evidence="3" id="KW-1185">Reference proteome</keyword>